<keyword evidence="1" id="KW-0229">DNA integration</keyword>
<dbReference type="PANTHER" id="PTHR30461:SF19">
    <property type="entry name" value="SITE-SPECIFIC RECOMBINASE RESOLVASE FAMILY"/>
    <property type="match status" value="1"/>
</dbReference>
<protein>
    <submittedName>
        <fullName evidence="8">Putative transposon Tn552 DNA-invertase bin3</fullName>
    </submittedName>
</protein>
<dbReference type="PROSITE" id="PS00397">
    <property type="entry name" value="RECOMBINASES_1"/>
    <property type="match status" value="1"/>
</dbReference>
<evidence type="ECO:0000313" key="8">
    <source>
        <dbReference type="EMBL" id="SNV41466.1"/>
    </source>
</evidence>
<name>A0A239X4Y1_9FLAO</name>
<evidence type="ECO:0000256" key="2">
    <source>
        <dbReference type="ARBA" id="ARBA00023125"/>
    </source>
</evidence>
<keyword evidence="2" id="KW-0238">DNA-binding</keyword>
<evidence type="ECO:0000256" key="1">
    <source>
        <dbReference type="ARBA" id="ARBA00022908"/>
    </source>
</evidence>
<sequence length="195" mass="22164">MKARYVRVSTGNQKTARQEARQSNDEKIFVDIISGAIPFNERKQGKELMKAVENGKIDYVSVSSIDRLGRNLFDIISTLEFFRENKVVLKVDNLGIESMVNGEENFAFKLIISVMASISEMERLNLLERQREGIAIAKAKGVYKGREKGTVESDEDFLSKYKEVIKYLKKGFSIRNTAKICNVSITTVQKVKNKI</sequence>
<dbReference type="GO" id="GO:0015074">
    <property type="term" value="P:DNA integration"/>
    <property type="evidence" value="ECO:0007669"/>
    <property type="project" value="UniProtKB-KW"/>
</dbReference>
<evidence type="ECO:0000313" key="9">
    <source>
        <dbReference type="Proteomes" id="UP000215196"/>
    </source>
</evidence>
<dbReference type="GO" id="GO:0000150">
    <property type="term" value="F:DNA strand exchange activity"/>
    <property type="evidence" value="ECO:0007669"/>
    <property type="project" value="InterPro"/>
</dbReference>
<dbReference type="InterPro" id="IPR036162">
    <property type="entry name" value="Resolvase-like_N_sf"/>
</dbReference>
<dbReference type="AlphaFoldDB" id="A0A239X4Y1"/>
<keyword evidence="9" id="KW-1185">Reference proteome</keyword>
<feature type="active site" description="O-(5'-phospho-DNA)-serine intermediate" evidence="4 5">
    <location>
        <position position="9"/>
    </location>
</feature>
<dbReference type="GO" id="GO:0003677">
    <property type="term" value="F:DNA binding"/>
    <property type="evidence" value="ECO:0007669"/>
    <property type="project" value="UniProtKB-KW"/>
</dbReference>
<dbReference type="Proteomes" id="UP000215196">
    <property type="component" value="Chromosome 1"/>
</dbReference>
<evidence type="ECO:0000256" key="6">
    <source>
        <dbReference type="SAM" id="MobiDB-lite"/>
    </source>
</evidence>
<dbReference type="InterPro" id="IPR006118">
    <property type="entry name" value="Recombinase_CS"/>
</dbReference>
<evidence type="ECO:0000259" key="7">
    <source>
        <dbReference type="PROSITE" id="PS51736"/>
    </source>
</evidence>
<dbReference type="PROSITE" id="PS51736">
    <property type="entry name" value="RECOMBINASES_3"/>
    <property type="match status" value="1"/>
</dbReference>
<evidence type="ECO:0000256" key="3">
    <source>
        <dbReference type="ARBA" id="ARBA00023172"/>
    </source>
</evidence>
<dbReference type="CDD" id="cd03768">
    <property type="entry name" value="SR_ResInv"/>
    <property type="match status" value="1"/>
</dbReference>
<dbReference type="Gene3D" id="3.40.50.1390">
    <property type="entry name" value="Resolvase, N-terminal catalytic domain"/>
    <property type="match status" value="1"/>
</dbReference>
<dbReference type="EMBL" id="LT906465">
    <property type="protein sequence ID" value="SNV41466.1"/>
    <property type="molecule type" value="Genomic_DNA"/>
</dbReference>
<feature type="region of interest" description="Disordered" evidence="6">
    <location>
        <begin position="1"/>
        <end position="20"/>
    </location>
</feature>
<evidence type="ECO:0000256" key="5">
    <source>
        <dbReference type="PROSITE-ProRule" id="PRU10137"/>
    </source>
</evidence>
<evidence type="ECO:0000256" key="4">
    <source>
        <dbReference type="PIRSR" id="PIRSR606118-50"/>
    </source>
</evidence>
<dbReference type="Pfam" id="PF00239">
    <property type="entry name" value="Resolvase"/>
    <property type="match status" value="1"/>
</dbReference>
<feature type="domain" description="Resolvase/invertase-type recombinase catalytic" evidence="7">
    <location>
        <begin position="1"/>
        <end position="141"/>
    </location>
</feature>
<dbReference type="RefSeq" id="WP_095070845.1">
    <property type="nucleotide sequence ID" value="NZ_LT906465.1"/>
</dbReference>
<reference evidence="8 9" key="1">
    <citation type="submission" date="2017-06" db="EMBL/GenBank/DDBJ databases">
        <authorList>
            <consortium name="Pathogen Informatics"/>
        </authorList>
    </citation>
    <scope>NUCLEOTIDE SEQUENCE [LARGE SCALE GENOMIC DNA]</scope>
    <source>
        <strain evidence="8 9">NCTC13490</strain>
    </source>
</reference>
<dbReference type="InterPro" id="IPR006119">
    <property type="entry name" value="Resolv_N"/>
</dbReference>
<proteinExistence type="predicted"/>
<dbReference type="SUPFAM" id="SSF53041">
    <property type="entry name" value="Resolvase-like"/>
    <property type="match status" value="1"/>
</dbReference>
<dbReference type="PANTHER" id="PTHR30461">
    <property type="entry name" value="DNA-INVERTASE FROM LAMBDOID PROPHAGE"/>
    <property type="match status" value="1"/>
</dbReference>
<organism evidence="8 9">
    <name type="scientific">Chryseobacterium taklimakanense</name>
    <dbReference type="NCBI Taxonomy" id="536441"/>
    <lineage>
        <taxon>Bacteria</taxon>
        <taxon>Pseudomonadati</taxon>
        <taxon>Bacteroidota</taxon>
        <taxon>Flavobacteriia</taxon>
        <taxon>Flavobacteriales</taxon>
        <taxon>Weeksellaceae</taxon>
        <taxon>Chryseobacterium group</taxon>
        <taxon>Chryseobacterium</taxon>
    </lineage>
</organism>
<gene>
    <name evidence="8" type="primary">bin3</name>
    <name evidence="8" type="ORF">SAMEA4412677_00926</name>
</gene>
<dbReference type="SMART" id="SM00857">
    <property type="entry name" value="Resolvase"/>
    <property type="match status" value="1"/>
</dbReference>
<dbReference type="InterPro" id="IPR050639">
    <property type="entry name" value="SSR_resolvase"/>
</dbReference>
<keyword evidence="3" id="KW-0233">DNA recombination</keyword>
<accession>A0A239X4Y1</accession>
<dbReference type="KEGG" id="ctak:4412677_00926"/>